<name>A0ABT0CE78_THEVL</name>
<comment type="similarity">
    <text evidence="2">Belongs to the glycogen phosphorylase family.</text>
</comment>
<dbReference type="EMBL" id="JAFIRA010000046">
    <property type="protein sequence ID" value="MCJ2544086.1"/>
    <property type="molecule type" value="Genomic_DNA"/>
</dbReference>
<dbReference type="PIRSF" id="PIRSF000460">
    <property type="entry name" value="Pprylas_GlgP"/>
    <property type="match status" value="1"/>
</dbReference>
<protein>
    <submittedName>
        <fullName evidence="5">Alpha-glucan family phosphorylase</fullName>
    </submittedName>
</protein>
<dbReference type="Proteomes" id="UP000830835">
    <property type="component" value="Unassembled WGS sequence"/>
</dbReference>
<proteinExistence type="inferred from homology"/>
<dbReference type="Pfam" id="PF00343">
    <property type="entry name" value="Phosphorylase"/>
    <property type="match status" value="1"/>
</dbReference>
<dbReference type="InterPro" id="IPR000811">
    <property type="entry name" value="Glyco_trans_35"/>
</dbReference>
<dbReference type="Gene3D" id="3.40.50.2000">
    <property type="entry name" value="Glycogen Phosphorylase B"/>
    <property type="match status" value="3"/>
</dbReference>
<evidence type="ECO:0000259" key="4">
    <source>
        <dbReference type="Pfam" id="PF11897"/>
    </source>
</evidence>
<keyword evidence="3" id="KW-0021">Allosteric enzyme</keyword>
<dbReference type="NCBIfam" id="TIGR02094">
    <property type="entry name" value="more_P_ylases"/>
    <property type="match status" value="1"/>
</dbReference>
<evidence type="ECO:0000256" key="3">
    <source>
        <dbReference type="ARBA" id="ARBA00022533"/>
    </source>
</evidence>
<dbReference type="RefSeq" id="WP_244352273.1">
    <property type="nucleotide sequence ID" value="NZ_JAFIRA010000046.1"/>
</dbReference>
<comment type="caution">
    <text evidence="5">The sequence shown here is derived from an EMBL/GenBank/DDBJ whole genome shotgun (WGS) entry which is preliminary data.</text>
</comment>
<reference evidence="5" key="1">
    <citation type="submission" date="2021-02" db="EMBL/GenBank/DDBJ databases">
        <title>The CRISPR/cas machinery reduction and long-range gene transfer in the hot spring cyanobacterium Synechococcus.</title>
        <authorList>
            <person name="Dvorak P."/>
            <person name="Jahodarova E."/>
            <person name="Hasler P."/>
            <person name="Poulickova A."/>
        </authorList>
    </citation>
    <scope>NUCLEOTIDE SEQUENCE</scope>
    <source>
        <strain evidence="5">Rupite</strain>
    </source>
</reference>
<dbReference type="PANTHER" id="PTHR42655">
    <property type="entry name" value="GLYCOGEN PHOSPHORYLASE"/>
    <property type="match status" value="1"/>
</dbReference>
<sequence length="868" mass="99691">MKPLRTFKVTPYLPAALESLRFLAYNLHFSWNVETRNVFSRMDPDLWDRCAHNPIALLGEIRQERLDELAEDPGFLAQLERATQQLHSYLQKDTWYRKHRAAHAVEGECYAYFSAEFGLADCLPIYSGGLGVLAGDHLKAASDLGLPLVGVGLLYQKGYFRQYLNPDGWQQERYPINDFFNMPLELQKDPEGKEIRIEVDYPNRKVLARIWKVNVGRVPLYLLDTNIEPNSQYDQDITDELYGGDQDLRIHQEIMLGIGGVRALRALGIRPTVYHMNEGHSAFLAVERMRLLMAEQGLSFEEAWQVAKSSQMFTTHTPVPAGIDLFPPDKIDYYLGSYYSQLGLSRERFLALGRENTGDFQSPFSMAVLAINMASFVNGVSKLHGAVSRKMFSRLWPGIPLEEVPITSITNGIHTRTWVGEEYQALYDRYLGPDWPEAPPSDPLWQKVDRIPDSELWRIHERSRSRLVSFTRERLMAQLHKRAASNIEVQRASEALNPEILTIGFARRFATYKRATLLLRNPDRLKALLNHPKYPMQFIFAGKAHPRDTPGKELIRQIVQLSRQPEFRQHLVFIEDYDMHVTSMMVAGVDVWLNNPLRPREASGTSGMKAAANGGQNLSILDGWWDEADYYQTGWPIGRGEEYEDRAYQDEVESNALYDLLEQEVAPAFYQVSSDGLPHQWIQRMKQSIRLNAPLFSTQRMVQEYAERAYIPLSNYFDRMRSENFESARRFTRWQNHLQENWYGIQVLGVQIEHPQGTLAKSGVQDSQQGCQTVMARDPLTITVEVRLGSLQPQDVVLQAYQGPVDDTGHIQQGQITPMHYVQTVEDRAIFSGQIRYDASGLQGLALRVMPFHPDMHDPYEMRLMLWA</sequence>
<organism evidence="5 6">
    <name type="scientific">Thermostichus vulcanus str. 'Rupite'</name>
    <dbReference type="NCBI Taxonomy" id="2813851"/>
    <lineage>
        <taxon>Bacteria</taxon>
        <taxon>Bacillati</taxon>
        <taxon>Cyanobacteriota</taxon>
        <taxon>Cyanophyceae</taxon>
        <taxon>Thermostichales</taxon>
        <taxon>Thermostichaceae</taxon>
        <taxon>Thermostichus</taxon>
    </lineage>
</organism>
<dbReference type="InterPro" id="IPR024517">
    <property type="entry name" value="Glycogen_phosphorylase_DUF3417"/>
</dbReference>
<dbReference type="Pfam" id="PF11897">
    <property type="entry name" value="DUF3417"/>
    <property type="match status" value="1"/>
</dbReference>
<feature type="domain" description="DUF3417" evidence="4">
    <location>
        <begin position="13"/>
        <end position="123"/>
    </location>
</feature>
<evidence type="ECO:0000256" key="2">
    <source>
        <dbReference type="ARBA" id="ARBA00006047"/>
    </source>
</evidence>
<accession>A0ABT0CE78</accession>
<evidence type="ECO:0000313" key="6">
    <source>
        <dbReference type="Proteomes" id="UP000830835"/>
    </source>
</evidence>
<evidence type="ECO:0000313" key="5">
    <source>
        <dbReference type="EMBL" id="MCJ2544086.1"/>
    </source>
</evidence>
<gene>
    <name evidence="5" type="primary">glgP</name>
    <name evidence="5" type="ORF">JX360_14435</name>
</gene>
<keyword evidence="6" id="KW-1185">Reference proteome</keyword>
<dbReference type="InterPro" id="IPR011834">
    <property type="entry name" value="Agluc_phsphrylas"/>
</dbReference>
<evidence type="ECO:0000256" key="1">
    <source>
        <dbReference type="ARBA" id="ARBA00001275"/>
    </source>
</evidence>
<comment type="catalytic activity">
    <reaction evidence="1">
        <text>[(1-&gt;4)-alpha-D-glucosyl](n) + phosphate = [(1-&gt;4)-alpha-D-glucosyl](n-1) + alpha-D-glucose 1-phosphate</text>
        <dbReference type="Rhea" id="RHEA:41732"/>
        <dbReference type="Rhea" id="RHEA-COMP:9584"/>
        <dbReference type="Rhea" id="RHEA-COMP:9586"/>
        <dbReference type="ChEBI" id="CHEBI:15444"/>
        <dbReference type="ChEBI" id="CHEBI:43474"/>
        <dbReference type="ChEBI" id="CHEBI:58601"/>
        <dbReference type="EC" id="2.4.1.1"/>
    </reaction>
</comment>
<dbReference type="PANTHER" id="PTHR42655:SF1">
    <property type="entry name" value="GLYCOGEN PHOSPHORYLASE"/>
    <property type="match status" value="1"/>
</dbReference>
<dbReference type="InterPro" id="IPR052182">
    <property type="entry name" value="Glycogen/Maltodextrin_Phosph"/>
</dbReference>
<dbReference type="SUPFAM" id="SSF53756">
    <property type="entry name" value="UDP-Glycosyltransferase/glycogen phosphorylase"/>
    <property type="match status" value="1"/>
</dbReference>